<evidence type="ECO:0000256" key="1">
    <source>
        <dbReference type="ARBA" id="ARBA00004828"/>
    </source>
</evidence>
<keyword evidence="4 9" id="KW-0808">Transferase</keyword>
<organism evidence="10 11">
    <name type="scientific">Chitinophaga solisilvae</name>
    <dbReference type="NCBI Taxonomy" id="1233460"/>
    <lineage>
        <taxon>Bacteria</taxon>
        <taxon>Pseudomonadati</taxon>
        <taxon>Bacteroidota</taxon>
        <taxon>Chitinophagia</taxon>
        <taxon>Chitinophagales</taxon>
        <taxon>Chitinophagaceae</taxon>
        <taxon>Chitinophaga</taxon>
    </lineage>
</organism>
<dbReference type="OrthoDB" id="9803155at2"/>
<dbReference type="NCBIfam" id="TIGR00761">
    <property type="entry name" value="argB"/>
    <property type="match status" value="1"/>
</dbReference>
<comment type="catalytic activity">
    <reaction evidence="8 9">
        <text>N-acetyl-L-glutamate + ATP = N-acetyl-L-glutamyl 5-phosphate + ADP</text>
        <dbReference type="Rhea" id="RHEA:14629"/>
        <dbReference type="ChEBI" id="CHEBI:30616"/>
        <dbReference type="ChEBI" id="CHEBI:44337"/>
        <dbReference type="ChEBI" id="CHEBI:57936"/>
        <dbReference type="ChEBI" id="CHEBI:456216"/>
        <dbReference type="EC" id="2.7.2.8"/>
    </reaction>
</comment>
<comment type="caution">
    <text evidence="10">The sequence shown here is derived from an EMBL/GenBank/DDBJ whole genome shotgun (WGS) entry which is preliminary data.</text>
</comment>
<keyword evidence="7 9" id="KW-0067">ATP-binding</keyword>
<dbReference type="InterPro" id="IPR004662">
    <property type="entry name" value="AcgluKinase_fam"/>
</dbReference>
<dbReference type="EMBL" id="RIAR02000001">
    <property type="protein sequence ID" value="NSL88146.1"/>
    <property type="molecule type" value="Genomic_DNA"/>
</dbReference>
<evidence type="ECO:0000256" key="5">
    <source>
        <dbReference type="ARBA" id="ARBA00022741"/>
    </source>
</evidence>
<accession>A0A3S1AZ40</accession>
<dbReference type="PIRSF" id="PIRSF000728">
    <property type="entry name" value="NAGK"/>
    <property type="match status" value="1"/>
</dbReference>
<keyword evidence="2 9" id="KW-0055">Arginine biosynthesis</keyword>
<dbReference type="EC" id="2.7.2.8" evidence="9"/>
<reference evidence="10" key="1">
    <citation type="submission" date="2020-05" db="EMBL/GenBank/DDBJ databases">
        <title>Chitinophaga laudate sp. nov., isolated from a tropical peat swamp.</title>
        <authorList>
            <person name="Goh C.B.S."/>
            <person name="Lee M.S."/>
            <person name="Parimannan S."/>
            <person name="Pasbakhsh P."/>
            <person name="Yule C.M."/>
            <person name="Rajandas H."/>
            <person name="Loke S."/>
            <person name="Croft L."/>
            <person name="Tan J.B.L."/>
        </authorList>
    </citation>
    <scope>NUCLEOTIDE SEQUENCE</scope>
    <source>
        <strain evidence="10">Mgbs1</strain>
    </source>
</reference>
<evidence type="ECO:0000313" key="11">
    <source>
        <dbReference type="Proteomes" id="UP000281028"/>
    </source>
</evidence>
<evidence type="ECO:0000256" key="4">
    <source>
        <dbReference type="ARBA" id="ARBA00022679"/>
    </source>
</evidence>
<dbReference type="CDD" id="cd04238">
    <property type="entry name" value="AAK_NAGK-like"/>
    <property type="match status" value="1"/>
</dbReference>
<dbReference type="HAMAP" id="MF_00082">
    <property type="entry name" value="ArgB"/>
    <property type="match status" value="1"/>
</dbReference>
<feature type="binding site" evidence="9">
    <location>
        <position position="159"/>
    </location>
    <ligand>
        <name>substrate</name>
    </ligand>
</feature>
<feature type="binding site" evidence="9">
    <location>
        <position position="62"/>
    </location>
    <ligand>
        <name>substrate</name>
    </ligand>
</feature>
<dbReference type="GO" id="GO:0003991">
    <property type="term" value="F:acetylglutamate kinase activity"/>
    <property type="evidence" value="ECO:0007669"/>
    <property type="project" value="UniProtKB-UniRule"/>
</dbReference>
<dbReference type="Gene3D" id="3.40.1160.10">
    <property type="entry name" value="Acetylglutamate kinase-like"/>
    <property type="match status" value="1"/>
</dbReference>
<comment type="function">
    <text evidence="9">Catalyzes the ATP-dependent phosphorylation of N-acetyl-L-glutamate.</text>
</comment>
<proteinExistence type="inferred from homology"/>
<sequence>MIDLFIIKVGGNVIDNPELLQTFLDKFAAIPGKKILIHGGGKIATRIGDQLGIKSNYVDGRRITDAATIDLVTMVYGGLVNKQLVAQLQARSCNAIGLTGADANIIPAEKRPVKEIDYGFVGDVQPDMLQTGPLKALLEAGVTPVFAPLTHDGNGQMLNTNADTIASSLAIALSDRYQVRLIYCFEKKGVLSDPNDDNAVINLINKEIYQQLLENKVLSDGILPKLQNAFGAIGNGVKEVLIGHADDVLSNTTGTVAGTLIC</sequence>
<comment type="pathway">
    <text evidence="1 9">Amino-acid biosynthesis; L-arginine biosynthesis; N(2)-acetyl-L-ornithine from L-glutamate: step 2/4.</text>
</comment>
<comment type="similarity">
    <text evidence="9">Belongs to the acetylglutamate kinase family. ArgB subfamily.</text>
</comment>
<feature type="site" description="Transition state stabilizer" evidence="9">
    <location>
        <position position="8"/>
    </location>
</feature>
<gene>
    <name evidence="9 10" type="primary">argB</name>
    <name evidence="10" type="ORF">ECE50_014965</name>
</gene>
<dbReference type="Proteomes" id="UP000281028">
    <property type="component" value="Unassembled WGS sequence"/>
</dbReference>
<name>A0A3S1AZ40_9BACT</name>
<dbReference type="GO" id="GO:0042450">
    <property type="term" value="P:L-arginine biosynthetic process via ornithine"/>
    <property type="evidence" value="ECO:0007669"/>
    <property type="project" value="UniProtKB-UniRule"/>
</dbReference>
<evidence type="ECO:0000256" key="9">
    <source>
        <dbReference type="HAMAP-Rule" id="MF_00082"/>
    </source>
</evidence>
<feature type="binding site" evidence="9">
    <location>
        <begin position="40"/>
        <end position="41"/>
    </location>
    <ligand>
        <name>substrate</name>
    </ligand>
</feature>
<keyword evidence="5 9" id="KW-0547">Nucleotide-binding</keyword>
<dbReference type="RefSeq" id="WP_127042142.1">
    <property type="nucleotide sequence ID" value="NZ_JAABOK010000002.1"/>
</dbReference>
<dbReference type="GO" id="GO:0005737">
    <property type="term" value="C:cytoplasm"/>
    <property type="evidence" value="ECO:0007669"/>
    <property type="project" value="UniProtKB-SubCell"/>
</dbReference>
<dbReference type="AlphaFoldDB" id="A0A3S1AZ40"/>
<feature type="site" description="Transition state stabilizer" evidence="9">
    <location>
        <position position="225"/>
    </location>
</feature>
<evidence type="ECO:0000313" key="10">
    <source>
        <dbReference type="EMBL" id="NSL88146.1"/>
    </source>
</evidence>
<comment type="subcellular location">
    <subcellularLocation>
        <location evidence="9">Cytoplasm</location>
    </subcellularLocation>
</comment>
<evidence type="ECO:0000256" key="3">
    <source>
        <dbReference type="ARBA" id="ARBA00022605"/>
    </source>
</evidence>
<evidence type="ECO:0000256" key="2">
    <source>
        <dbReference type="ARBA" id="ARBA00022571"/>
    </source>
</evidence>
<evidence type="ECO:0000256" key="7">
    <source>
        <dbReference type="ARBA" id="ARBA00022840"/>
    </source>
</evidence>
<evidence type="ECO:0000256" key="8">
    <source>
        <dbReference type="ARBA" id="ARBA00048141"/>
    </source>
</evidence>
<protein>
    <recommendedName>
        <fullName evidence="9">Acetylglutamate kinase</fullName>
        <ecNumber evidence="9">2.7.2.8</ecNumber>
    </recommendedName>
    <alternativeName>
        <fullName evidence="9">N-acetyl-L-glutamate 5-phosphotransferase</fullName>
    </alternativeName>
    <alternativeName>
        <fullName evidence="9">NAG kinase</fullName>
        <shortName evidence="9">NAGK</shortName>
    </alternativeName>
</protein>
<keyword evidence="9" id="KW-0963">Cytoplasm</keyword>
<dbReference type="GO" id="GO:0005524">
    <property type="term" value="F:ATP binding"/>
    <property type="evidence" value="ECO:0007669"/>
    <property type="project" value="UniProtKB-UniRule"/>
</dbReference>
<keyword evidence="6 9" id="KW-0418">Kinase</keyword>
<dbReference type="InterPro" id="IPR001048">
    <property type="entry name" value="Asp/Glu/Uridylate_kinase"/>
</dbReference>
<dbReference type="PANTHER" id="PTHR23342">
    <property type="entry name" value="N-ACETYLGLUTAMATE SYNTHASE"/>
    <property type="match status" value="1"/>
</dbReference>
<keyword evidence="11" id="KW-1185">Reference proteome</keyword>
<dbReference type="InterPro" id="IPR036393">
    <property type="entry name" value="AceGlu_kinase-like_sf"/>
</dbReference>
<dbReference type="Pfam" id="PF00696">
    <property type="entry name" value="AA_kinase"/>
    <property type="match status" value="1"/>
</dbReference>
<keyword evidence="3 9" id="KW-0028">Amino-acid biosynthesis</keyword>
<dbReference type="InterPro" id="IPR037528">
    <property type="entry name" value="ArgB"/>
</dbReference>
<dbReference type="SUPFAM" id="SSF53633">
    <property type="entry name" value="Carbamate kinase-like"/>
    <property type="match status" value="1"/>
</dbReference>
<dbReference type="PANTHER" id="PTHR23342:SF0">
    <property type="entry name" value="N-ACETYLGLUTAMATE SYNTHASE, MITOCHONDRIAL"/>
    <property type="match status" value="1"/>
</dbReference>
<evidence type="ECO:0000256" key="6">
    <source>
        <dbReference type="ARBA" id="ARBA00022777"/>
    </source>
</evidence>